<dbReference type="AlphaFoldDB" id="A0A6I1MRG0"/>
<keyword evidence="2" id="KW-1185">Reference proteome</keyword>
<dbReference type="InterPro" id="IPR009003">
    <property type="entry name" value="Peptidase_S1_PA"/>
</dbReference>
<dbReference type="EMBL" id="WHJC01000311">
    <property type="protein sequence ID" value="MPQ44777.1"/>
    <property type="molecule type" value="Genomic_DNA"/>
</dbReference>
<sequence>MYNNDIIPKVFLGIKTDVIEVDEIILNNTYSNSSLNFNNNNLIQKLQSRVRPIEGGLEISPYRDFSAGTLGGIVFDNETNLPCILSNSHCLDSRGKFSKGTPISQPSVGLSGGAYKRNIIGYFLKSIEIKTSSQTNPIYNIADCAIAELAPEIKYDTTILGIGEIRGSSDPFPNLLVKKVGRSTGLTEGYIKTINLSTGIKASRNASENTLFYKNLVRCDPIGSAGDSGSLVLDPLNRVVGLFSFSSNKYAYFTPIDIILNLLNISI</sequence>
<organism evidence="1 2">
    <name type="scientific">Clostridium tarantellae</name>
    <dbReference type="NCBI Taxonomy" id="39493"/>
    <lineage>
        <taxon>Bacteria</taxon>
        <taxon>Bacillati</taxon>
        <taxon>Bacillota</taxon>
        <taxon>Clostridia</taxon>
        <taxon>Eubacteriales</taxon>
        <taxon>Clostridiaceae</taxon>
        <taxon>Clostridium</taxon>
    </lineage>
</organism>
<accession>A0A6I1MRG0</accession>
<evidence type="ECO:0000313" key="2">
    <source>
        <dbReference type="Proteomes" id="UP000430345"/>
    </source>
</evidence>
<dbReference type="RefSeq" id="WP_152891535.1">
    <property type="nucleotide sequence ID" value="NZ_WHJC01000311.1"/>
</dbReference>
<evidence type="ECO:0000313" key="1">
    <source>
        <dbReference type="EMBL" id="MPQ44777.1"/>
    </source>
</evidence>
<reference evidence="1 2" key="1">
    <citation type="submission" date="2019-10" db="EMBL/GenBank/DDBJ databases">
        <title>The Genome Sequence of Clostridium tarantellae Isolated from Fish Brain.</title>
        <authorList>
            <person name="Bano L."/>
            <person name="Kiel M."/>
            <person name="Sales G."/>
            <person name="Doxey A.C."/>
            <person name="Mansfield M.J."/>
            <person name="Schiavone M."/>
            <person name="Rossetto O."/>
            <person name="Pirazzini M."/>
            <person name="Dobrindt U."/>
            <person name="Montecucco C."/>
        </authorList>
    </citation>
    <scope>NUCLEOTIDE SEQUENCE [LARGE SCALE GENOMIC DNA]</scope>
    <source>
        <strain evidence="1 2">DSM 3997</strain>
    </source>
</reference>
<dbReference type="OrthoDB" id="104542at2"/>
<evidence type="ECO:0008006" key="3">
    <source>
        <dbReference type="Google" id="ProtNLM"/>
    </source>
</evidence>
<dbReference type="Proteomes" id="UP000430345">
    <property type="component" value="Unassembled WGS sequence"/>
</dbReference>
<dbReference type="InterPro" id="IPR043504">
    <property type="entry name" value="Peptidase_S1_PA_chymotrypsin"/>
</dbReference>
<dbReference type="Gene3D" id="2.40.10.10">
    <property type="entry name" value="Trypsin-like serine proteases"/>
    <property type="match status" value="1"/>
</dbReference>
<proteinExistence type="predicted"/>
<dbReference type="SUPFAM" id="SSF50494">
    <property type="entry name" value="Trypsin-like serine proteases"/>
    <property type="match status" value="1"/>
</dbReference>
<gene>
    <name evidence="1" type="ORF">GBZ86_13630</name>
</gene>
<comment type="caution">
    <text evidence="1">The sequence shown here is derived from an EMBL/GenBank/DDBJ whole genome shotgun (WGS) entry which is preliminary data.</text>
</comment>
<name>A0A6I1MRG0_9CLOT</name>
<protein>
    <recommendedName>
        <fullName evidence="3">Trypsin-like serine protease</fullName>
    </recommendedName>
</protein>